<dbReference type="Gene3D" id="3.40.50.300">
    <property type="entry name" value="P-loop containing nucleotide triphosphate hydrolases"/>
    <property type="match status" value="1"/>
</dbReference>
<reference evidence="2" key="1">
    <citation type="journal article" date="2010" name="ISME J.">
        <title>Metagenome of the Mediterranean deep chlorophyll maximum studied by direct and fosmid library 454 pyrosequencing.</title>
        <authorList>
            <person name="Ghai R."/>
            <person name="Martin-Cuadrado A.B."/>
            <person name="Molto A.G."/>
            <person name="Heredia I.G."/>
            <person name="Cabrera R."/>
            <person name="Martin J."/>
            <person name="Verdu M."/>
            <person name="Deschamps P."/>
            <person name="Moreira D."/>
            <person name="Lopez-Garcia P."/>
            <person name="Mira A."/>
            <person name="Rodriguez-Valera F."/>
        </authorList>
    </citation>
    <scope>NUCLEOTIDE SEQUENCE</scope>
</reference>
<dbReference type="SUPFAM" id="SSF52540">
    <property type="entry name" value="P-loop containing nucleoside triphosphate hydrolases"/>
    <property type="match status" value="1"/>
</dbReference>
<protein>
    <recommendedName>
        <fullName evidence="1">ABC transporter domain-containing protein</fullName>
    </recommendedName>
</protein>
<feature type="domain" description="ABC transporter" evidence="1">
    <location>
        <begin position="13"/>
        <end position="79"/>
    </location>
</feature>
<dbReference type="PANTHER" id="PTHR43038">
    <property type="entry name" value="ATP-BINDING CASSETTE, SUB-FAMILY H, MEMBER 1"/>
    <property type="match status" value="1"/>
</dbReference>
<dbReference type="InterPro" id="IPR003439">
    <property type="entry name" value="ABC_transporter-like_ATP-bd"/>
</dbReference>
<dbReference type="InterPro" id="IPR027417">
    <property type="entry name" value="P-loop_NTPase"/>
</dbReference>
<accession>D6PLD9</accession>
<dbReference type="EMBL" id="GU943146">
    <property type="protein sequence ID" value="ADD96540.1"/>
    <property type="molecule type" value="Genomic_DNA"/>
</dbReference>
<evidence type="ECO:0000259" key="1">
    <source>
        <dbReference type="Pfam" id="PF00005"/>
    </source>
</evidence>
<sequence length="81" mass="9087">MQYFYPSSKYPALKNLSIEIEAGKSYGLIGPSGSGKTTMVDVLLGLLEPQSGKIEFNNRESNHNYLVEWRSQVAYMPQQVS</sequence>
<dbReference type="AlphaFoldDB" id="D6PLD9"/>
<dbReference type="PANTHER" id="PTHR43038:SF3">
    <property type="entry name" value="ABC TRANSPORTER G FAMILY MEMBER 20 ISOFORM X1"/>
    <property type="match status" value="1"/>
</dbReference>
<dbReference type="GO" id="GO:0005524">
    <property type="term" value="F:ATP binding"/>
    <property type="evidence" value="ECO:0007669"/>
    <property type="project" value="InterPro"/>
</dbReference>
<dbReference type="GO" id="GO:0016887">
    <property type="term" value="F:ATP hydrolysis activity"/>
    <property type="evidence" value="ECO:0007669"/>
    <property type="project" value="InterPro"/>
</dbReference>
<organism evidence="2">
    <name type="scientific">uncultured organism MedDCM-OCT-S11-C293</name>
    <dbReference type="NCBI Taxonomy" id="743659"/>
    <lineage>
        <taxon>unclassified sequences</taxon>
        <taxon>environmental samples</taxon>
    </lineage>
</organism>
<proteinExistence type="predicted"/>
<dbReference type="Pfam" id="PF00005">
    <property type="entry name" value="ABC_tran"/>
    <property type="match status" value="1"/>
</dbReference>
<name>D6PLD9_9ZZZZ</name>
<evidence type="ECO:0000313" key="2">
    <source>
        <dbReference type="EMBL" id="ADD96540.1"/>
    </source>
</evidence>